<dbReference type="Proteomes" id="UP000284548">
    <property type="component" value="Unassembled WGS sequence"/>
</dbReference>
<comment type="caution">
    <text evidence="1">The sequence shown here is derived from an EMBL/GenBank/DDBJ whole genome shotgun (WGS) entry which is preliminary data.</text>
</comment>
<dbReference type="EMBL" id="QRKB01000050">
    <property type="protein sequence ID" value="RHH76959.1"/>
    <property type="molecule type" value="Genomic_DNA"/>
</dbReference>
<evidence type="ECO:0000313" key="1">
    <source>
        <dbReference type="EMBL" id="RHH76959.1"/>
    </source>
</evidence>
<organism evidence="1 2">
    <name type="scientific">Segatella copri</name>
    <dbReference type="NCBI Taxonomy" id="165179"/>
    <lineage>
        <taxon>Bacteria</taxon>
        <taxon>Pseudomonadati</taxon>
        <taxon>Bacteroidota</taxon>
        <taxon>Bacteroidia</taxon>
        <taxon>Bacteroidales</taxon>
        <taxon>Prevotellaceae</taxon>
        <taxon>Segatella</taxon>
    </lineage>
</organism>
<protein>
    <submittedName>
        <fullName evidence="1">Uncharacterized protein</fullName>
    </submittedName>
</protein>
<sequence>MYVCHSRCKVTTKNPKNNGFQILWQHVADSCSGCLGCICSKGAILAVILHPKGKAMDSASISFREELRLDVPQRTGFPEQLPFGIGTASYEG</sequence>
<accession>A0A414XST5</accession>
<proteinExistence type="predicted"/>
<evidence type="ECO:0000313" key="2">
    <source>
        <dbReference type="Proteomes" id="UP000284548"/>
    </source>
</evidence>
<dbReference type="AlphaFoldDB" id="A0A414XST5"/>
<gene>
    <name evidence="1" type="ORF">DW192_14100</name>
</gene>
<reference evidence="1 2" key="1">
    <citation type="submission" date="2018-08" db="EMBL/GenBank/DDBJ databases">
        <title>A genome reference for cultivated species of the human gut microbiota.</title>
        <authorList>
            <person name="Zou Y."/>
            <person name="Xue W."/>
            <person name="Luo G."/>
        </authorList>
    </citation>
    <scope>NUCLEOTIDE SEQUENCE [LARGE SCALE GENOMIC DNA]</scope>
    <source>
        <strain evidence="1 2">AM16-54</strain>
    </source>
</reference>
<name>A0A414XST5_9BACT</name>